<dbReference type="RefSeq" id="WP_020003234.1">
    <property type="nucleotide sequence ID" value="NZ_CP012624.1"/>
</dbReference>
<dbReference type="AlphaFoldDB" id="A0AAQ2TB93"/>
<dbReference type="EMBL" id="CP107525">
    <property type="protein sequence ID" value="UZW64162.1"/>
    <property type="molecule type" value="Genomic_DNA"/>
</dbReference>
<organism evidence="2 3">
    <name type="scientific">Mycoplasmopsis synoviae</name>
    <name type="common">Mycoplasma synoviae</name>
    <dbReference type="NCBI Taxonomy" id="2109"/>
    <lineage>
        <taxon>Bacteria</taxon>
        <taxon>Bacillati</taxon>
        <taxon>Mycoplasmatota</taxon>
        <taxon>Mycoplasmoidales</taxon>
        <taxon>Metamycoplasmataceae</taxon>
        <taxon>Mycoplasmopsis</taxon>
    </lineage>
</organism>
<evidence type="ECO:0000313" key="2">
    <source>
        <dbReference type="EMBL" id="UZW64162.1"/>
    </source>
</evidence>
<gene>
    <name evidence="2" type="ORF">OIE46_02125</name>
</gene>
<name>A0AAQ2TB93_MYCSY</name>
<keyword evidence="1" id="KW-0812">Transmembrane</keyword>
<keyword evidence="1" id="KW-1133">Transmembrane helix</keyword>
<protein>
    <submittedName>
        <fullName evidence="2">Uncharacterized protein</fullName>
    </submittedName>
</protein>
<proteinExistence type="predicted"/>
<reference evidence="2" key="2">
    <citation type="submission" date="2022-11" db="EMBL/GenBank/DDBJ databases">
        <title>complete genomes of mycoplasma synoviae ZX313 strain and SD2 strain.</title>
        <authorList>
            <person name="Zhong Q."/>
        </authorList>
    </citation>
    <scope>NUCLEOTIDE SEQUENCE</scope>
    <source>
        <strain evidence="2">SD2</strain>
    </source>
</reference>
<evidence type="ECO:0000313" key="3">
    <source>
        <dbReference type="Proteomes" id="UP001164481"/>
    </source>
</evidence>
<feature type="transmembrane region" description="Helical" evidence="1">
    <location>
        <begin position="16"/>
        <end position="37"/>
    </location>
</feature>
<dbReference type="GeneID" id="93530173"/>
<keyword evidence="1" id="KW-0472">Membrane</keyword>
<sequence>MRFTIYKQLILDSKSLFFTVFVSIFLFAIFLFFISFVRIDFYKPALINFDNDEIYISNFSSEKLQPNQYIKFSYLSNEEVFQFETKIEKILDSKIYIKDARIASELKSKNINLLNISMFFEEKVLWKYILKI</sequence>
<dbReference type="NCBIfam" id="NF045999">
    <property type="entry name" value="MAG1140_fam"/>
    <property type="match status" value="1"/>
</dbReference>
<reference evidence="2" key="1">
    <citation type="submission" date="2022-10" db="EMBL/GenBank/DDBJ databases">
        <authorList>
            <person name="Wei X."/>
        </authorList>
    </citation>
    <scope>NUCLEOTIDE SEQUENCE</scope>
    <source>
        <strain evidence="2">SD2</strain>
    </source>
</reference>
<accession>A0AAQ2TB93</accession>
<dbReference type="Proteomes" id="UP001164481">
    <property type="component" value="Chromosome"/>
</dbReference>
<evidence type="ECO:0000256" key="1">
    <source>
        <dbReference type="SAM" id="Phobius"/>
    </source>
</evidence>